<protein>
    <submittedName>
        <fullName evidence="3">Ribonuclease H-like domain-containing protein</fullName>
    </submittedName>
</protein>
<feature type="domain" description="Reverse transcriptase Ty1/copia-type" evidence="2">
    <location>
        <begin position="134"/>
        <end position="235"/>
    </location>
</feature>
<name>A0ABQ5G529_9ASTR</name>
<reference evidence="3" key="1">
    <citation type="journal article" date="2022" name="Int. J. Mol. Sci.">
        <title>Draft Genome of Tanacetum Coccineum: Genomic Comparison of Closely Related Tanacetum-Family Plants.</title>
        <authorList>
            <person name="Yamashiro T."/>
            <person name="Shiraishi A."/>
            <person name="Nakayama K."/>
            <person name="Satake H."/>
        </authorList>
    </citation>
    <scope>NUCLEOTIDE SEQUENCE</scope>
</reference>
<dbReference type="EMBL" id="BQNB010018063">
    <property type="protein sequence ID" value="GJT70293.1"/>
    <property type="molecule type" value="Genomic_DNA"/>
</dbReference>
<feature type="compositionally biased region" description="Polar residues" evidence="1">
    <location>
        <begin position="1"/>
        <end position="12"/>
    </location>
</feature>
<sequence length="262" mass="29898">MKNNRQKNTFDSGVTKDINHKNFFDNENPKRPNDDGRVSSYDDGRVSSYNVDQNDDDSGATSIDENTHIKGNVLDETDLGVKYGVEKVVNYSNLSADNYNFASSLNKSIGPTCYKDAILDKNPLAANGFLRLNTKQCKIERYKARLVAKDFNQREGIDFDEIFSPVIKLSTVRCLIAISVRNKWPLFQLDINNAFLYEDLEEYVYITIPQGFSDKNNQNKACKLIKSLDGLKQDNKFIDLLVYVDDIVITRNCVNEIDQFKT</sequence>
<keyword evidence="4" id="KW-1185">Reference proteome</keyword>
<comment type="caution">
    <text evidence="3">The sequence shown here is derived from an EMBL/GenBank/DDBJ whole genome shotgun (WGS) entry which is preliminary data.</text>
</comment>
<dbReference type="InterPro" id="IPR013103">
    <property type="entry name" value="RVT_2"/>
</dbReference>
<feature type="compositionally biased region" description="Basic and acidic residues" evidence="1">
    <location>
        <begin position="17"/>
        <end position="45"/>
    </location>
</feature>
<accession>A0ABQ5G529</accession>
<feature type="region of interest" description="Disordered" evidence="1">
    <location>
        <begin position="1"/>
        <end position="64"/>
    </location>
</feature>
<evidence type="ECO:0000313" key="3">
    <source>
        <dbReference type="EMBL" id="GJT70293.1"/>
    </source>
</evidence>
<dbReference type="Pfam" id="PF07727">
    <property type="entry name" value="RVT_2"/>
    <property type="match status" value="1"/>
</dbReference>
<evidence type="ECO:0000313" key="4">
    <source>
        <dbReference type="Proteomes" id="UP001151760"/>
    </source>
</evidence>
<organism evidence="3 4">
    <name type="scientific">Tanacetum coccineum</name>
    <dbReference type="NCBI Taxonomy" id="301880"/>
    <lineage>
        <taxon>Eukaryota</taxon>
        <taxon>Viridiplantae</taxon>
        <taxon>Streptophyta</taxon>
        <taxon>Embryophyta</taxon>
        <taxon>Tracheophyta</taxon>
        <taxon>Spermatophyta</taxon>
        <taxon>Magnoliopsida</taxon>
        <taxon>eudicotyledons</taxon>
        <taxon>Gunneridae</taxon>
        <taxon>Pentapetalae</taxon>
        <taxon>asterids</taxon>
        <taxon>campanulids</taxon>
        <taxon>Asterales</taxon>
        <taxon>Asteraceae</taxon>
        <taxon>Asteroideae</taxon>
        <taxon>Anthemideae</taxon>
        <taxon>Anthemidinae</taxon>
        <taxon>Tanacetum</taxon>
    </lineage>
</organism>
<evidence type="ECO:0000256" key="1">
    <source>
        <dbReference type="SAM" id="MobiDB-lite"/>
    </source>
</evidence>
<evidence type="ECO:0000259" key="2">
    <source>
        <dbReference type="Pfam" id="PF07727"/>
    </source>
</evidence>
<gene>
    <name evidence="3" type="ORF">Tco_1029579</name>
</gene>
<reference evidence="3" key="2">
    <citation type="submission" date="2022-01" db="EMBL/GenBank/DDBJ databases">
        <authorList>
            <person name="Yamashiro T."/>
            <person name="Shiraishi A."/>
            <person name="Satake H."/>
            <person name="Nakayama K."/>
        </authorList>
    </citation>
    <scope>NUCLEOTIDE SEQUENCE</scope>
</reference>
<dbReference type="Proteomes" id="UP001151760">
    <property type="component" value="Unassembled WGS sequence"/>
</dbReference>
<proteinExistence type="predicted"/>